<dbReference type="Proteomes" id="UP001239111">
    <property type="component" value="Chromosome 3"/>
</dbReference>
<proteinExistence type="predicted"/>
<gene>
    <name evidence="1" type="ORF">QAD02_000198</name>
</gene>
<sequence>FPDANPTDATATMSPDMEFTSDKLHIVIMYFICFLIASIGNLTVLVGLIGGRYRKSRISLMICHLSIADMFVAIFTIPLEIVWRITVKWTFGNVGCKVLLFLRAFGLYLSNNILICVSLDRYFAVLHPLKTNNAHRRSRNMLAVAWISSVVCAAPQSIVFHVERHPEHENFTQCVTFGSFPSKSMETAYMIFCIMGLYFVPLVVICWVYLQILFELSSKSQDNKPVKTSSGNKTSENSNDTQGSRLRLRRSDFRSMERARSKTLRMTVKIVIAFIFCWTPYIVFNIWFAIDENSVKSVNPLVQEILGLMAVGNSCANPLVYGAYAIDFKKECCHCFPLCLPRKSDVEVNLIHHSPGSKTQIPDIKSPGVSKKIVHSVRQAVQGFFKVGSGQTKSTGLNGVKAPPPTLVSARFSATSIASNKDAAIERLPLQTMVKFPDYMIDLSVIPLCG</sequence>
<feature type="non-terminal residue" evidence="1">
    <location>
        <position position="1"/>
    </location>
</feature>
<comment type="caution">
    <text evidence="1">The sequence shown here is derived from an EMBL/GenBank/DDBJ whole genome shotgun (WGS) entry which is preliminary data.</text>
</comment>
<reference evidence="1" key="1">
    <citation type="submission" date="2023-04" db="EMBL/GenBank/DDBJ databases">
        <title>A chromosome-level genome assembly of the parasitoid wasp Eretmocerus hayati.</title>
        <authorList>
            <person name="Zhong Y."/>
            <person name="Liu S."/>
            <person name="Liu Y."/>
        </authorList>
    </citation>
    <scope>NUCLEOTIDE SEQUENCE</scope>
    <source>
        <strain evidence="1">ZJU_SS_LIU_2023</strain>
    </source>
</reference>
<accession>A0ACC2NCY1</accession>
<evidence type="ECO:0000313" key="1">
    <source>
        <dbReference type="EMBL" id="KAJ8668939.1"/>
    </source>
</evidence>
<name>A0ACC2NCY1_9HYME</name>
<organism evidence="1 2">
    <name type="scientific">Eretmocerus hayati</name>
    <dbReference type="NCBI Taxonomy" id="131215"/>
    <lineage>
        <taxon>Eukaryota</taxon>
        <taxon>Metazoa</taxon>
        <taxon>Ecdysozoa</taxon>
        <taxon>Arthropoda</taxon>
        <taxon>Hexapoda</taxon>
        <taxon>Insecta</taxon>
        <taxon>Pterygota</taxon>
        <taxon>Neoptera</taxon>
        <taxon>Endopterygota</taxon>
        <taxon>Hymenoptera</taxon>
        <taxon>Apocrita</taxon>
        <taxon>Proctotrupomorpha</taxon>
        <taxon>Chalcidoidea</taxon>
        <taxon>Aphelinidae</taxon>
        <taxon>Aphelininae</taxon>
        <taxon>Eretmocerus</taxon>
    </lineage>
</organism>
<keyword evidence="2" id="KW-1185">Reference proteome</keyword>
<dbReference type="EMBL" id="CM056743">
    <property type="protein sequence ID" value="KAJ8668939.1"/>
    <property type="molecule type" value="Genomic_DNA"/>
</dbReference>
<evidence type="ECO:0000313" key="2">
    <source>
        <dbReference type="Proteomes" id="UP001239111"/>
    </source>
</evidence>
<protein>
    <submittedName>
        <fullName evidence="1">Uncharacterized protein</fullName>
    </submittedName>
</protein>